<gene>
    <name evidence="2" type="ORF">FN846DRAFT_905532</name>
</gene>
<name>A0A5J5F0Z7_9PEZI</name>
<dbReference type="GO" id="GO:0017171">
    <property type="term" value="F:serine hydrolase activity"/>
    <property type="evidence" value="ECO:0007669"/>
    <property type="project" value="TreeGrafter"/>
</dbReference>
<dbReference type="InterPro" id="IPR000073">
    <property type="entry name" value="AB_hydrolase_1"/>
</dbReference>
<sequence>MSTPSGFTSGYAPVNGLSIYYESAGTCNNGSAPLLILHGAFGTLNDFHPLMTALAPHRRVLALEHQAHGRTADIDRPLSHQQLAEDAAAFLTYLNIPQADIFGYSLGGRAAQYLAIRHPLLVRRLVIAASWYAAVGLRPEILKGFWEISMEQMRGTKYEEVYKRLAPDPQGFPRLVEKMRDMNRNMVDIPEEQARGIMAPMFVVVGDSDYVTLEHAIKMFRLSAGPDVSQLAVLPETSHEGIVDRSCWIAGMVEEFLGRV</sequence>
<organism evidence="2 3">
    <name type="scientific">Sphaerosporella brunnea</name>
    <dbReference type="NCBI Taxonomy" id="1250544"/>
    <lineage>
        <taxon>Eukaryota</taxon>
        <taxon>Fungi</taxon>
        <taxon>Dikarya</taxon>
        <taxon>Ascomycota</taxon>
        <taxon>Pezizomycotina</taxon>
        <taxon>Pezizomycetes</taxon>
        <taxon>Pezizales</taxon>
        <taxon>Pyronemataceae</taxon>
        <taxon>Sphaerosporella</taxon>
    </lineage>
</organism>
<proteinExistence type="predicted"/>
<keyword evidence="3" id="KW-1185">Reference proteome</keyword>
<evidence type="ECO:0000259" key="1">
    <source>
        <dbReference type="Pfam" id="PF00561"/>
    </source>
</evidence>
<evidence type="ECO:0000313" key="3">
    <source>
        <dbReference type="Proteomes" id="UP000326924"/>
    </source>
</evidence>
<dbReference type="Gene3D" id="3.40.50.1820">
    <property type="entry name" value="alpha/beta hydrolase"/>
    <property type="match status" value="1"/>
</dbReference>
<comment type="caution">
    <text evidence="2">The sequence shown here is derived from an EMBL/GenBank/DDBJ whole genome shotgun (WGS) entry which is preliminary data.</text>
</comment>
<dbReference type="Pfam" id="PF00561">
    <property type="entry name" value="Abhydrolase_1"/>
    <property type="match status" value="1"/>
</dbReference>
<dbReference type="InParanoid" id="A0A5J5F0Z7"/>
<reference evidence="2 3" key="1">
    <citation type="submission" date="2019-09" db="EMBL/GenBank/DDBJ databases">
        <title>Draft genome of the ectomycorrhizal ascomycete Sphaerosporella brunnea.</title>
        <authorList>
            <consortium name="DOE Joint Genome Institute"/>
            <person name="Benucci G.M."/>
            <person name="Marozzi G."/>
            <person name="Antonielli L."/>
            <person name="Sanchez S."/>
            <person name="Marco P."/>
            <person name="Wang X."/>
            <person name="Falini L.B."/>
            <person name="Barry K."/>
            <person name="Haridas S."/>
            <person name="Lipzen A."/>
            <person name="Labutti K."/>
            <person name="Grigoriev I.V."/>
            <person name="Murat C."/>
            <person name="Martin F."/>
            <person name="Albertini E."/>
            <person name="Donnini D."/>
            <person name="Bonito G."/>
        </authorList>
    </citation>
    <scope>NUCLEOTIDE SEQUENCE [LARGE SCALE GENOMIC DNA]</scope>
    <source>
        <strain evidence="2 3">Sb_GMNB300</strain>
    </source>
</reference>
<evidence type="ECO:0000313" key="2">
    <source>
        <dbReference type="EMBL" id="KAA8909523.1"/>
    </source>
</evidence>
<dbReference type="OrthoDB" id="408373at2759"/>
<dbReference type="SUPFAM" id="SSF53474">
    <property type="entry name" value="alpha/beta-Hydrolases"/>
    <property type="match status" value="1"/>
</dbReference>
<protein>
    <submittedName>
        <fullName evidence="2">Alpha/beta hydrolase fold protein</fullName>
    </submittedName>
</protein>
<dbReference type="Proteomes" id="UP000326924">
    <property type="component" value="Unassembled WGS sequence"/>
</dbReference>
<accession>A0A5J5F0Z7</accession>
<dbReference type="InterPro" id="IPR029058">
    <property type="entry name" value="AB_hydrolase_fold"/>
</dbReference>
<dbReference type="EMBL" id="VXIS01000056">
    <property type="protein sequence ID" value="KAA8909523.1"/>
    <property type="molecule type" value="Genomic_DNA"/>
</dbReference>
<dbReference type="AlphaFoldDB" id="A0A5J5F0Z7"/>
<feature type="domain" description="AB hydrolase-1" evidence="1">
    <location>
        <begin position="33"/>
        <end position="130"/>
    </location>
</feature>
<dbReference type="PANTHER" id="PTHR46331">
    <property type="entry name" value="VALACYCLOVIR HYDROLASE"/>
    <property type="match status" value="1"/>
</dbReference>
<keyword evidence="2" id="KW-0378">Hydrolase</keyword>
<dbReference type="PANTHER" id="PTHR46331:SF2">
    <property type="entry name" value="VALACYCLOVIR HYDROLASE"/>
    <property type="match status" value="1"/>
</dbReference>